<gene>
    <name evidence="1" type="ORF">AYI69_g9202</name>
</gene>
<dbReference type="Proteomes" id="UP000187429">
    <property type="component" value="Unassembled WGS sequence"/>
</dbReference>
<proteinExistence type="predicted"/>
<accession>A0A1R1XEC4</accession>
<comment type="caution">
    <text evidence="1">The sequence shown here is derived from an EMBL/GenBank/DDBJ whole genome shotgun (WGS) entry which is preliminary data.</text>
</comment>
<name>A0A1R1XEC4_9FUNG</name>
<reference evidence="2" key="1">
    <citation type="submission" date="2017-01" db="EMBL/GenBank/DDBJ databases">
        <authorList>
            <person name="Wang Y."/>
            <person name="White M."/>
            <person name="Kvist S."/>
            <person name="Moncalvo J.-M."/>
        </authorList>
    </citation>
    <scope>NUCLEOTIDE SEQUENCE [LARGE SCALE GENOMIC DNA]</scope>
    <source>
        <strain evidence="2">ID-206-W2</strain>
    </source>
</reference>
<sequence>MVDIEDEFFNRFDEMTDDQLDYLVISNRTNLQHEPICYVKLDEPSSYRHISLFTDKLHFKHIYIKVISTTVFDRTPLLVSKSSNVNRNNLVVYDELEGTAAMPLIFISGNTLSDFNFF</sequence>
<organism evidence="1 2">
    <name type="scientific">Smittium culicis</name>
    <dbReference type="NCBI Taxonomy" id="133412"/>
    <lineage>
        <taxon>Eukaryota</taxon>
        <taxon>Fungi</taxon>
        <taxon>Fungi incertae sedis</taxon>
        <taxon>Zoopagomycota</taxon>
        <taxon>Kickxellomycotina</taxon>
        <taxon>Harpellomycetes</taxon>
        <taxon>Harpellales</taxon>
        <taxon>Legeriomycetaceae</taxon>
        <taxon>Smittium</taxon>
    </lineage>
</organism>
<dbReference type="AlphaFoldDB" id="A0A1R1XEC4"/>
<keyword evidence="2" id="KW-1185">Reference proteome</keyword>
<evidence type="ECO:0000313" key="2">
    <source>
        <dbReference type="Proteomes" id="UP000187429"/>
    </source>
</evidence>
<protein>
    <submittedName>
        <fullName evidence="1">Uncharacterized protein</fullName>
    </submittedName>
</protein>
<dbReference type="EMBL" id="LSSM01005300">
    <property type="protein sequence ID" value="OMJ12943.1"/>
    <property type="molecule type" value="Genomic_DNA"/>
</dbReference>
<evidence type="ECO:0000313" key="1">
    <source>
        <dbReference type="EMBL" id="OMJ12943.1"/>
    </source>
</evidence>